<dbReference type="EMBL" id="LJPT01000173">
    <property type="protein sequence ID" value="KPW43700.1"/>
    <property type="molecule type" value="Genomic_DNA"/>
</dbReference>
<dbReference type="CDD" id="cd02012">
    <property type="entry name" value="TPP_TK"/>
    <property type="match status" value="1"/>
</dbReference>
<reference evidence="5 6" key="1">
    <citation type="submission" date="2015-09" db="EMBL/GenBank/DDBJ databases">
        <title>Genome announcement of multiple Pseudomonas syringae strains.</title>
        <authorList>
            <person name="Thakur S."/>
            <person name="Wang P.W."/>
            <person name="Gong Y."/>
            <person name="Weir B.S."/>
            <person name="Guttman D.S."/>
        </authorList>
    </citation>
    <scope>NUCLEOTIDE SEQUENCE [LARGE SCALE GENOMIC DNA]</scope>
    <source>
        <strain evidence="5 6">ICMP4303</strain>
    </source>
</reference>
<dbReference type="Pfam" id="PF00456">
    <property type="entry name" value="Transketolase_N"/>
    <property type="match status" value="1"/>
</dbReference>
<evidence type="ECO:0000256" key="2">
    <source>
        <dbReference type="ARBA" id="ARBA00007131"/>
    </source>
</evidence>
<comment type="cofactor">
    <cofactor evidence="1">
        <name>thiamine diphosphate</name>
        <dbReference type="ChEBI" id="CHEBI:58937"/>
    </cofactor>
</comment>
<protein>
    <submittedName>
        <fullName evidence="5">Transketolase, N-terminal section</fullName>
    </submittedName>
</protein>
<gene>
    <name evidence="5" type="ORF">ALO88_100277</name>
</gene>
<evidence type="ECO:0000259" key="4">
    <source>
        <dbReference type="Pfam" id="PF00456"/>
    </source>
</evidence>
<proteinExistence type="inferred from homology"/>
<dbReference type="PANTHER" id="PTHR47514">
    <property type="entry name" value="TRANSKETOLASE N-TERMINAL SECTION-RELATED"/>
    <property type="match status" value="1"/>
</dbReference>
<dbReference type="PATRIC" id="fig|251702.3.peg.5211"/>
<dbReference type="Proteomes" id="UP000050425">
    <property type="component" value="Unassembled WGS sequence"/>
</dbReference>
<dbReference type="InterPro" id="IPR029061">
    <property type="entry name" value="THDP-binding"/>
</dbReference>
<dbReference type="PANTHER" id="PTHR47514:SF1">
    <property type="entry name" value="TRANSKETOLASE N-TERMINAL SECTION-RELATED"/>
    <property type="match status" value="1"/>
</dbReference>
<dbReference type="SUPFAM" id="SSF52518">
    <property type="entry name" value="Thiamin diphosphate-binding fold (THDP-binding)"/>
    <property type="match status" value="1"/>
</dbReference>
<dbReference type="InterPro" id="IPR005474">
    <property type="entry name" value="Transketolase_N"/>
</dbReference>
<name>A0A0P9J246_9PSED</name>
<evidence type="ECO:0000313" key="5">
    <source>
        <dbReference type="EMBL" id="KPW43700.1"/>
    </source>
</evidence>
<evidence type="ECO:0000256" key="1">
    <source>
        <dbReference type="ARBA" id="ARBA00001964"/>
    </source>
</evidence>
<evidence type="ECO:0000313" key="6">
    <source>
        <dbReference type="Proteomes" id="UP000050425"/>
    </source>
</evidence>
<organism evidence="5 6">
    <name type="scientific">Pseudomonas syringae pv. antirrhini</name>
    <dbReference type="NCBI Taxonomy" id="251702"/>
    <lineage>
        <taxon>Bacteria</taxon>
        <taxon>Pseudomonadati</taxon>
        <taxon>Pseudomonadota</taxon>
        <taxon>Gammaproteobacteria</taxon>
        <taxon>Pseudomonadales</taxon>
        <taxon>Pseudomonadaceae</taxon>
        <taxon>Pseudomonas</taxon>
    </lineage>
</organism>
<dbReference type="AlphaFoldDB" id="A0A0P9J246"/>
<comment type="caution">
    <text evidence="5">The sequence shown here is derived from an EMBL/GenBank/DDBJ whole genome shotgun (WGS) entry which is preliminary data.</text>
</comment>
<feature type="domain" description="Transketolase N-terminal" evidence="4">
    <location>
        <begin position="81"/>
        <end position="321"/>
    </location>
</feature>
<sequence length="328" mass="35915">MVFDFSGARLLDLLSDRRLNINILSVLNKYSGAFQNNKYSPRGQPHRSRSMNAFRYDAQQIKEQARLIRRNVITLNAGSPAGGHTGADLSETDILATLYFRILDISPERIEDPARDIYIQSKGHGVGGLYCCLAQAGYIPEAWLPEYQHFNSRLPGHPVRQKTPGIELNTGALGHGLPVAVGLALAAKMSGSNKRIYVLTGDGELAEGSNWEAAMAAAKYGLDNLFVIVDKNKLQLAGLTAEIMPLDPLDAKWAAFGFKVSECDGNDVGQLVTALEHMQLRKGAPQVLIAHTIKGRGVSFIEGRPEWHHRVPKGDEVSAALEELNHVE</sequence>
<evidence type="ECO:0000256" key="3">
    <source>
        <dbReference type="ARBA" id="ARBA00023052"/>
    </source>
</evidence>
<comment type="similarity">
    <text evidence="2">Belongs to the transketolase family.</text>
</comment>
<keyword evidence="3" id="KW-0786">Thiamine pyrophosphate</keyword>
<dbReference type="Gene3D" id="3.40.50.970">
    <property type="match status" value="1"/>
</dbReference>
<accession>A0A0P9J246</accession>